<feature type="region of interest" description="Disordered" evidence="2">
    <location>
        <begin position="646"/>
        <end position="775"/>
    </location>
</feature>
<sequence>MSENLLDKLVEHETFRDFEEIENYVKRLTDELKMPCRIGDCRTVENYNASLKNVENYLNPEIRYKHIKFICSHYGVHRSRSKGKRNPQVVRACDCPFYFKVAYQRLTSEFRITGVCRQHENHPMDESTINTFRVKQRLPVEIVNFIENATAAGILPKRIRQRALLQFGKDLPLKFIQNTRQKIIGLPKDEWNTTAEMLIAYANKAKSHSIQILRDDLYVITHIFVQLAVQKEMYTNFGQLLQYDGTLSTNKFAMPLYTLLVEDNYGVGQPVCYCFMREETSESIKKTLQLFSECNDISVTETVVTDKGCADISAFAEIFPQATQLLCQHQALLTTEKRINTANLGDDLSEEILQRFKQALYAHSIEELEDAAGYLTKLEHDNLGDYFETCWLKSPELWSDVHRTHIFTKGNNTTKRLDRFHSTIKTVAGQKKSRFQDFIQILLDILRNRKEVDTTIKINTHTIPEFLKDFAMQVTPYAYQLVNAQMKLKTSGYSVIRTEIGIFITSESHTYEIENDLTECSCSFFASYRLPCCHILFAVEKYRLVLPVENYEHCWNKDKSADGMNENEDDGTGSDVSPIKVVNSRDPRKVLTKEDKWNTGNQLAKLWCNAIQDLPPSAFDSQINLMKKMIDIAKANQVIVFGMEDKSPVKERSTNNTNTTPKSPAAIENTPNSRKENAGNVKAPCTILTPGRKRDASKASSVASEDNFQGEKLQASPSINSKSPSKKRKPSRISSSVQISTPGNSAEEEDWESSVLYLNKTPKPKTYLREKKSHD</sequence>
<feature type="region of interest" description="Disordered" evidence="2">
    <location>
        <begin position="559"/>
        <end position="580"/>
    </location>
</feature>
<dbReference type="EMBL" id="CAKKLH010000282">
    <property type="protein sequence ID" value="CAH0108315.1"/>
    <property type="molecule type" value="Genomic_DNA"/>
</dbReference>
<reference evidence="4" key="1">
    <citation type="submission" date="2021-11" db="EMBL/GenBank/DDBJ databases">
        <authorList>
            <person name="Schell T."/>
        </authorList>
    </citation>
    <scope>NUCLEOTIDE SEQUENCE</scope>
    <source>
        <strain evidence="4">M5</strain>
    </source>
</reference>
<evidence type="ECO:0000259" key="3">
    <source>
        <dbReference type="PROSITE" id="PS50966"/>
    </source>
</evidence>
<dbReference type="InterPro" id="IPR007527">
    <property type="entry name" value="Znf_SWIM"/>
</dbReference>
<dbReference type="OrthoDB" id="6377543at2759"/>
<dbReference type="PROSITE" id="PS50966">
    <property type="entry name" value="ZF_SWIM"/>
    <property type="match status" value="1"/>
</dbReference>
<dbReference type="Proteomes" id="UP000789390">
    <property type="component" value="Unassembled WGS sequence"/>
</dbReference>
<evidence type="ECO:0000313" key="5">
    <source>
        <dbReference type="Proteomes" id="UP000789390"/>
    </source>
</evidence>
<protein>
    <recommendedName>
        <fullName evidence="3">SWIM-type domain-containing protein</fullName>
    </recommendedName>
</protein>
<dbReference type="PANTHER" id="PTHR31569">
    <property type="entry name" value="SWIM-TYPE DOMAIN-CONTAINING PROTEIN"/>
    <property type="match status" value="1"/>
</dbReference>
<dbReference type="InterPro" id="IPR048325">
    <property type="entry name" value="ZSWIM3_N"/>
</dbReference>
<evidence type="ECO:0000313" key="4">
    <source>
        <dbReference type="EMBL" id="CAH0108315.1"/>
    </source>
</evidence>
<name>A0A8J2WMA4_9CRUS</name>
<feature type="compositionally biased region" description="Polar residues" evidence="2">
    <location>
        <begin position="698"/>
        <end position="707"/>
    </location>
</feature>
<dbReference type="Pfam" id="PF04434">
    <property type="entry name" value="SWIM"/>
    <property type="match status" value="1"/>
</dbReference>
<comment type="caution">
    <text evidence="4">The sequence shown here is derived from an EMBL/GenBank/DDBJ whole genome shotgun (WGS) entry which is preliminary data.</text>
</comment>
<keyword evidence="5" id="KW-1185">Reference proteome</keyword>
<dbReference type="AlphaFoldDB" id="A0A8J2WMA4"/>
<feature type="domain" description="SWIM-type" evidence="3">
    <location>
        <begin position="511"/>
        <end position="543"/>
    </location>
</feature>
<keyword evidence="1" id="KW-0479">Metal-binding</keyword>
<proteinExistence type="predicted"/>
<gene>
    <name evidence="4" type="ORF">DGAL_LOCUS11686</name>
</gene>
<keyword evidence="1" id="KW-0862">Zinc</keyword>
<dbReference type="PANTHER" id="PTHR31569:SF4">
    <property type="entry name" value="SWIM-TYPE DOMAIN-CONTAINING PROTEIN"/>
    <property type="match status" value="1"/>
</dbReference>
<dbReference type="Pfam" id="PF21056">
    <property type="entry name" value="ZSWIM1-3_RNaseH-like"/>
    <property type="match status" value="1"/>
</dbReference>
<evidence type="ECO:0000256" key="1">
    <source>
        <dbReference type="PROSITE-ProRule" id="PRU00325"/>
    </source>
</evidence>
<keyword evidence="1" id="KW-0863">Zinc-finger</keyword>
<organism evidence="4 5">
    <name type="scientific">Daphnia galeata</name>
    <dbReference type="NCBI Taxonomy" id="27404"/>
    <lineage>
        <taxon>Eukaryota</taxon>
        <taxon>Metazoa</taxon>
        <taxon>Ecdysozoa</taxon>
        <taxon>Arthropoda</taxon>
        <taxon>Crustacea</taxon>
        <taxon>Branchiopoda</taxon>
        <taxon>Diplostraca</taxon>
        <taxon>Cladocera</taxon>
        <taxon>Anomopoda</taxon>
        <taxon>Daphniidae</taxon>
        <taxon>Daphnia</taxon>
    </lineage>
</organism>
<accession>A0A8J2WMA4</accession>
<dbReference type="Pfam" id="PF21599">
    <property type="entry name" value="ZSWIM3_N"/>
    <property type="match status" value="1"/>
</dbReference>
<dbReference type="InterPro" id="IPR048324">
    <property type="entry name" value="ZSWIM1-3_RNaseH-like"/>
</dbReference>
<dbReference type="InterPro" id="IPR052579">
    <property type="entry name" value="Zinc_finger_SWIM"/>
</dbReference>
<dbReference type="GO" id="GO:0008270">
    <property type="term" value="F:zinc ion binding"/>
    <property type="evidence" value="ECO:0007669"/>
    <property type="project" value="UniProtKB-KW"/>
</dbReference>
<evidence type="ECO:0000256" key="2">
    <source>
        <dbReference type="SAM" id="MobiDB-lite"/>
    </source>
</evidence>